<dbReference type="PROSITE" id="PS00455">
    <property type="entry name" value="AMP_BINDING"/>
    <property type="match status" value="1"/>
</dbReference>
<dbReference type="Proteomes" id="UP000091918">
    <property type="component" value="Unassembled WGS sequence"/>
</dbReference>
<dbReference type="SUPFAM" id="SSF56801">
    <property type="entry name" value="Acetyl-CoA synthetase-like"/>
    <property type="match status" value="1"/>
</dbReference>
<dbReference type="GO" id="GO:0005737">
    <property type="term" value="C:cytoplasm"/>
    <property type="evidence" value="ECO:0007669"/>
    <property type="project" value="TreeGrafter"/>
</dbReference>
<dbReference type="InterPro" id="IPR042099">
    <property type="entry name" value="ANL_N_sf"/>
</dbReference>
<dbReference type="EMBL" id="LGUA01000462">
    <property type="protein sequence ID" value="OAX81515.1"/>
    <property type="molecule type" value="Genomic_DNA"/>
</dbReference>
<feature type="region of interest" description="Disordered" evidence="4">
    <location>
        <begin position="808"/>
        <end position="846"/>
    </location>
</feature>
<keyword evidence="7" id="KW-1185">Reference proteome</keyword>
<dbReference type="PANTHER" id="PTHR45527">
    <property type="entry name" value="NONRIBOSOMAL PEPTIDE SYNTHETASE"/>
    <property type="match status" value="1"/>
</dbReference>
<protein>
    <recommendedName>
        <fullName evidence="5">AMP-dependent synthetase/ligase domain-containing protein</fullName>
    </recommendedName>
</protein>
<evidence type="ECO:0000256" key="1">
    <source>
        <dbReference type="ARBA" id="ARBA00022450"/>
    </source>
</evidence>
<comment type="caution">
    <text evidence="6">The sequence shown here is derived from an EMBL/GenBank/DDBJ whole genome shotgun (WGS) entry which is preliminary data.</text>
</comment>
<sequence>MAPLILENDTFAPYQSNASSSTSVPPANSKFGPSQQTNLLGLVLSERPGNLEHVLKKDTNGVVCKGDYGGVDHTFEILQLAWVLTTRCFTYASSVLLDWDSNSGISRLQALSIVQGTQFGNQLLSLEPDDTLEQVLEKISTIRRGARECGLSKQNDSFVGEVSDDLYSTAFRYGKGSTTIWEINSEADVLLDITRGKNDQLFAQLAFSNQTISEPVALSMLHTFNHTLTSIRVSPDITVEEVNMCSPHDRQHITQLTYHLSDSNERCLHDMALEHSRTNPDAMAVVSWDGDLTYGELDDLTSRLSHQLVELGVGPEVFVLSCFKKSTWAIVSRLAILRAGGAYISIDAADPPAYLDSVIQRASAKIMLTVAEFSHQFQGLVPNIVELSKEGILSLPKIVEPACTTVRPNNACLILFTSGSTGEPKGIIQEHRTYATAVRDYARVLSLDAGTRMYQFDDYAFDISNNDYLVPLSVGGCCCVPHPQKAIHVVKKYMNDLGVNISFLTPTVAIQFGPEDVPGLKTLCIGGEPPSNDLLSKWAGKVKLVNQYGMGEVATFCTYNDSMSPGSGTNVGRAGTGAAWVVSPSSPDRLMPVGAVGEMIMEGPHLARGYLDQISRKSEAGFLQYTPKWLYELHPERASTARLYRSGDLVKYNHDGTLTYVGRKDTLLKIDGGRVDAIEVEYTARKCLTPEDFIVIDLLGTIDGVESPILTAFLYLADNPMNLSSKAGANELISFRTINENHSAYSQVELIKTTIGATLPEIQIPTLFLLVDRIPRTKSNKTDRRKLHMLGQNYYMPKRQILSGEVGDANQRPAAHATPKEAPIKNSNGANGAKKRQVRELDAEGDLHYKRQKQLY</sequence>
<dbReference type="PANTHER" id="PTHR45527:SF3">
    <property type="entry name" value="SIDEROPHORE SYNTHETASE (EUROFUNG)"/>
    <property type="match status" value="1"/>
</dbReference>
<evidence type="ECO:0000259" key="5">
    <source>
        <dbReference type="Pfam" id="PF00501"/>
    </source>
</evidence>
<accession>A0A1B7NXM4</accession>
<name>A0A1B7NXM4_9EURO</name>
<dbReference type="GO" id="GO:0043041">
    <property type="term" value="P:amino acid activation for nonribosomal peptide biosynthetic process"/>
    <property type="evidence" value="ECO:0007669"/>
    <property type="project" value="TreeGrafter"/>
</dbReference>
<dbReference type="GO" id="GO:0016874">
    <property type="term" value="F:ligase activity"/>
    <property type="evidence" value="ECO:0007669"/>
    <property type="project" value="UniProtKB-KW"/>
</dbReference>
<dbReference type="CDD" id="cd05918">
    <property type="entry name" value="A_NRPS_SidN3_like"/>
    <property type="match status" value="1"/>
</dbReference>
<evidence type="ECO:0000256" key="3">
    <source>
        <dbReference type="ARBA" id="ARBA00022598"/>
    </source>
</evidence>
<dbReference type="Gene3D" id="3.40.50.12780">
    <property type="entry name" value="N-terminal domain of ligase-like"/>
    <property type="match status" value="1"/>
</dbReference>
<dbReference type="GO" id="GO:0044550">
    <property type="term" value="P:secondary metabolite biosynthetic process"/>
    <property type="evidence" value="ECO:0007669"/>
    <property type="project" value="TreeGrafter"/>
</dbReference>
<proteinExistence type="predicted"/>
<keyword evidence="3" id="KW-0436">Ligase</keyword>
<dbReference type="GO" id="GO:0031177">
    <property type="term" value="F:phosphopantetheine binding"/>
    <property type="evidence" value="ECO:0007669"/>
    <property type="project" value="TreeGrafter"/>
</dbReference>
<dbReference type="Pfam" id="PF00501">
    <property type="entry name" value="AMP-binding"/>
    <property type="match status" value="1"/>
</dbReference>
<dbReference type="OrthoDB" id="416786at2759"/>
<feature type="domain" description="AMP-dependent synthetase/ligase" evidence="5">
    <location>
        <begin position="275"/>
        <end position="611"/>
    </location>
</feature>
<keyword evidence="1" id="KW-0596">Phosphopantetheine</keyword>
<dbReference type="AlphaFoldDB" id="A0A1B7NXM4"/>
<evidence type="ECO:0000313" key="6">
    <source>
        <dbReference type="EMBL" id="OAX81515.1"/>
    </source>
</evidence>
<dbReference type="InterPro" id="IPR045851">
    <property type="entry name" value="AMP-bd_C_sf"/>
</dbReference>
<evidence type="ECO:0000256" key="4">
    <source>
        <dbReference type="SAM" id="MobiDB-lite"/>
    </source>
</evidence>
<evidence type="ECO:0000313" key="7">
    <source>
        <dbReference type="Proteomes" id="UP000091918"/>
    </source>
</evidence>
<reference evidence="6 7" key="1">
    <citation type="submission" date="2015-07" db="EMBL/GenBank/DDBJ databases">
        <title>Emmonsia species relationships and genome sequence.</title>
        <authorList>
            <person name="Cuomo C.A."/>
            <person name="Schwartz I.S."/>
            <person name="Kenyon C."/>
            <person name="de Hoog G.S."/>
            <person name="Govender N.P."/>
            <person name="Botha A."/>
            <person name="Moreno L."/>
            <person name="de Vries M."/>
            <person name="Munoz J.F."/>
            <person name="Stielow J.B."/>
        </authorList>
    </citation>
    <scope>NUCLEOTIDE SEQUENCE [LARGE SCALE GENOMIC DNA]</scope>
    <source>
        <strain evidence="6 7">CBS 136260</strain>
    </source>
</reference>
<dbReference type="STRING" id="1658172.A0A1B7NXM4"/>
<organism evidence="6 7">
    <name type="scientific">Emergomyces africanus</name>
    <dbReference type="NCBI Taxonomy" id="1955775"/>
    <lineage>
        <taxon>Eukaryota</taxon>
        <taxon>Fungi</taxon>
        <taxon>Dikarya</taxon>
        <taxon>Ascomycota</taxon>
        <taxon>Pezizomycotina</taxon>
        <taxon>Eurotiomycetes</taxon>
        <taxon>Eurotiomycetidae</taxon>
        <taxon>Onygenales</taxon>
        <taxon>Ajellomycetaceae</taxon>
        <taxon>Emergomyces</taxon>
    </lineage>
</organism>
<evidence type="ECO:0000256" key="2">
    <source>
        <dbReference type="ARBA" id="ARBA00022553"/>
    </source>
</evidence>
<dbReference type="InterPro" id="IPR000873">
    <property type="entry name" value="AMP-dep_synth/lig_dom"/>
</dbReference>
<gene>
    <name evidence="6" type="ORF">ACJ72_04148</name>
</gene>
<keyword evidence="2" id="KW-0597">Phosphoprotein</keyword>
<dbReference type="InterPro" id="IPR020845">
    <property type="entry name" value="AMP-binding_CS"/>
</dbReference>
<dbReference type="Gene3D" id="3.30.300.30">
    <property type="match status" value="1"/>
</dbReference>